<evidence type="ECO:0000256" key="1">
    <source>
        <dbReference type="SAM" id="MobiDB-lite"/>
    </source>
</evidence>
<dbReference type="RefSeq" id="WP_378017386.1">
    <property type="nucleotide sequence ID" value="NZ_JBHSKT010000005.1"/>
</dbReference>
<feature type="compositionally biased region" description="Polar residues" evidence="1">
    <location>
        <begin position="64"/>
        <end position="79"/>
    </location>
</feature>
<accession>A0ABW0EDP4</accession>
<keyword evidence="4" id="KW-1185">Reference proteome</keyword>
<evidence type="ECO:0000313" key="4">
    <source>
        <dbReference type="Proteomes" id="UP001596161"/>
    </source>
</evidence>
<protein>
    <recommendedName>
        <fullName evidence="5">Lipoprotein</fullName>
    </recommendedName>
</protein>
<comment type="caution">
    <text evidence="3">The sequence shown here is derived from an EMBL/GenBank/DDBJ whole genome shotgun (WGS) entry which is preliminary data.</text>
</comment>
<feature type="chain" id="PRO_5047146524" description="Lipoprotein" evidence="2">
    <location>
        <begin position="23"/>
        <end position="115"/>
    </location>
</feature>
<gene>
    <name evidence="3" type="ORF">ACFPIB_10390</name>
</gene>
<evidence type="ECO:0000313" key="3">
    <source>
        <dbReference type="EMBL" id="MFC5271019.1"/>
    </source>
</evidence>
<dbReference type="Proteomes" id="UP001596161">
    <property type="component" value="Unassembled WGS sequence"/>
</dbReference>
<organism evidence="3 4">
    <name type="scientific">Adhaeribacter terreus</name>
    <dbReference type="NCBI Taxonomy" id="529703"/>
    <lineage>
        <taxon>Bacteria</taxon>
        <taxon>Pseudomonadati</taxon>
        <taxon>Bacteroidota</taxon>
        <taxon>Cytophagia</taxon>
        <taxon>Cytophagales</taxon>
        <taxon>Hymenobacteraceae</taxon>
        <taxon>Adhaeribacter</taxon>
    </lineage>
</organism>
<dbReference type="EMBL" id="JBHSKT010000005">
    <property type="protein sequence ID" value="MFC5271019.1"/>
    <property type="molecule type" value="Genomic_DNA"/>
</dbReference>
<sequence>MNKSILAAFAFAGILSACSSHPSDFRPNGKVSVDEVAPGTRETDIYNLDGQVAPHPEHGHEATGHQTTAPDAGGTNTTRPDVMPNHDEHKNDIGGNDQVPAEEKTTDAEHVENHE</sequence>
<dbReference type="PROSITE" id="PS51257">
    <property type="entry name" value="PROKAR_LIPOPROTEIN"/>
    <property type="match status" value="1"/>
</dbReference>
<proteinExistence type="predicted"/>
<evidence type="ECO:0008006" key="5">
    <source>
        <dbReference type="Google" id="ProtNLM"/>
    </source>
</evidence>
<keyword evidence="2" id="KW-0732">Signal</keyword>
<feature type="compositionally biased region" description="Basic and acidic residues" evidence="1">
    <location>
        <begin position="101"/>
        <end position="115"/>
    </location>
</feature>
<evidence type="ECO:0000256" key="2">
    <source>
        <dbReference type="SAM" id="SignalP"/>
    </source>
</evidence>
<reference evidence="4" key="1">
    <citation type="journal article" date="2019" name="Int. J. Syst. Evol. Microbiol.">
        <title>The Global Catalogue of Microorganisms (GCM) 10K type strain sequencing project: providing services to taxonomists for standard genome sequencing and annotation.</title>
        <authorList>
            <consortium name="The Broad Institute Genomics Platform"/>
            <consortium name="The Broad Institute Genome Sequencing Center for Infectious Disease"/>
            <person name="Wu L."/>
            <person name="Ma J."/>
        </authorList>
    </citation>
    <scope>NUCLEOTIDE SEQUENCE [LARGE SCALE GENOMIC DNA]</scope>
    <source>
        <strain evidence="4">KACC 12602</strain>
    </source>
</reference>
<name>A0ABW0EDP4_9BACT</name>
<feature type="signal peptide" evidence="2">
    <location>
        <begin position="1"/>
        <end position="22"/>
    </location>
</feature>
<feature type="region of interest" description="Disordered" evidence="1">
    <location>
        <begin position="49"/>
        <end position="115"/>
    </location>
</feature>